<evidence type="ECO:0000256" key="6">
    <source>
        <dbReference type="SAM" id="MobiDB-lite"/>
    </source>
</evidence>
<dbReference type="EMBL" id="JYDP01000050">
    <property type="protein sequence ID" value="KRZ11349.1"/>
    <property type="molecule type" value="Genomic_DNA"/>
</dbReference>
<evidence type="ECO:0000256" key="4">
    <source>
        <dbReference type="ARBA" id="ARBA00022989"/>
    </source>
</evidence>
<keyword evidence="9" id="KW-1185">Reference proteome</keyword>
<dbReference type="Pfam" id="PF05216">
    <property type="entry name" value="UNC-50"/>
    <property type="match status" value="1"/>
</dbReference>
<feature type="transmembrane region" description="Helical" evidence="7">
    <location>
        <begin position="601"/>
        <end position="624"/>
    </location>
</feature>
<feature type="transmembrane region" description="Helical" evidence="7">
    <location>
        <begin position="739"/>
        <end position="760"/>
    </location>
</feature>
<proteinExistence type="inferred from homology"/>
<dbReference type="STRING" id="268475.A0A0V1HNZ1"/>
<evidence type="ECO:0000256" key="7">
    <source>
        <dbReference type="SAM" id="Phobius"/>
    </source>
</evidence>
<comment type="similarity">
    <text evidence="2">Belongs to the unc-50 family.</text>
</comment>
<organism evidence="8 9">
    <name type="scientific">Trichinella zimbabwensis</name>
    <dbReference type="NCBI Taxonomy" id="268475"/>
    <lineage>
        <taxon>Eukaryota</taxon>
        <taxon>Metazoa</taxon>
        <taxon>Ecdysozoa</taxon>
        <taxon>Nematoda</taxon>
        <taxon>Enoplea</taxon>
        <taxon>Dorylaimia</taxon>
        <taxon>Trichinellida</taxon>
        <taxon>Trichinellidae</taxon>
        <taxon>Trichinella</taxon>
    </lineage>
</organism>
<sequence>MNRGLTYQNWSRINTPGINMSYDSLRPAHPNDVGLRYLYPRTSNLTAAECLIVLARELLPFRTKIKWDELAAADESAHSDLSRFLQFLRDRAELMQDRRPSLPVSGSKPPTATCTSQVVTHRVWHEKTATDLQVSVADRCFVCRESHRPSDCFVIRMASRIQDIWLRSVINLEPKYESVVSQARFPADGLPIPLPSGWLSHSRFQRECCFLPRCPAEGHQLFRHCGRSTSSGTTRCHRKRKLSGGLERKNCLKSPGSRLSELWSKSRVKLQGFAYASGKAYGTVVYLRLTHSDGKVKKERRKSAALREVASRDRALLSLLQQRTATREVTEDVAWTDAGRDRRSRGGMDPANPGGTEPSKRSMGSSKNHWIAGRWSWNLPFRTSEDPRGHDNQVSAVFDSGGAGWIFMMDQWSIGGESVGKKKYDSLTPDHPNDVGLRVRVEFDQCTSMSIDKRSLSLNKADFYCFVLLFDTFVYEHSSDCERMSSRYSLYEGSSSLYSPNSLGILNGFFIGESFKYCPSSAASARSSRSSRADGCFQHVQMTAFAKLSRYFRRLVNFKHMDFEFAIWQMLYLLVSPQKVYRNFMYRKRTKDQWARDDPAFLVMLSAALFLSSVLYAVSLWLSFTGFIKFFLWVVFVDCIGTGILFGSAIWLFCNYFLRRTSDQDVEWGYCFDVHLNAFFPVLIFLHVILPVVYPFAKSITLLGCIVGNTLWFVAISYYIYITFLGYAALPFLKNVHFFLYPFTFFFISYVAILTLQWSISDAIIDFYRYRIGH</sequence>
<feature type="transmembrane region" description="Helical" evidence="7">
    <location>
        <begin position="700"/>
        <end position="727"/>
    </location>
</feature>
<keyword evidence="5 7" id="KW-0472">Membrane</keyword>
<dbReference type="PANTHER" id="PTHR12841">
    <property type="entry name" value="PROTEIN UNC-50 HOMOLOG"/>
    <property type="match status" value="1"/>
</dbReference>
<keyword evidence="4 7" id="KW-1133">Transmembrane helix</keyword>
<reference evidence="8 9" key="1">
    <citation type="submission" date="2015-01" db="EMBL/GenBank/DDBJ databases">
        <title>Evolution of Trichinella species and genotypes.</title>
        <authorList>
            <person name="Korhonen P.K."/>
            <person name="Edoardo P."/>
            <person name="Giuseppe L.R."/>
            <person name="Gasser R.B."/>
        </authorList>
    </citation>
    <scope>NUCLEOTIDE SEQUENCE [LARGE SCALE GENOMIC DNA]</scope>
    <source>
        <strain evidence="8">ISS1029</strain>
    </source>
</reference>
<name>A0A0V1HNZ1_9BILA</name>
<feature type="transmembrane region" description="Helical" evidence="7">
    <location>
        <begin position="565"/>
        <end position="581"/>
    </location>
</feature>
<evidence type="ECO:0000256" key="2">
    <source>
        <dbReference type="ARBA" id="ARBA00006293"/>
    </source>
</evidence>
<comment type="caution">
    <text evidence="8">The sequence shown here is derived from an EMBL/GenBank/DDBJ whole genome shotgun (WGS) entry which is preliminary data.</text>
</comment>
<keyword evidence="3 7" id="KW-0812">Transmembrane</keyword>
<feature type="transmembrane region" description="Helical" evidence="7">
    <location>
        <begin position="630"/>
        <end position="658"/>
    </location>
</feature>
<evidence type="ECO:0000313" key="9">
    <source>
        <dbReference type="Proteomes" id="UP000055024"/>
    </source>
</evidence>
<dbReference type="AlphaFoldDB" id="A0A0V1HNZ1"/>
<dbReference type="OrthoDB" id="10027013at2759"/>
<comment type="subcellular location">
    <subcellularLocation>
        <location evidence="1">Membrane</location>
        <topology evidence="1">Multi-pass membrane protein</topology>
    </subcellularLocation>
</comment>
<accession>A0A0V1HNZ1</accession>
<dbReference type="InterPro" id="IPR007881">
    <property type="entry name" value="UNC-50"/>
</dbReference>
<feature type="transmembrane region" description="Helical" evidence="7">
    <location>
        <begin position="670"/>
        <end position="694"/>
    </location>
</feature>
<evidence type="ECO:0000256" key="1">
    <source>
        <dbReference type="ARBA" id="ARBA00004141"/>
    </source>
</evidence>
<dbReference type="PANTHER" id="PTHR12841:SF6">
    <property type="entry name" value="PROTEIN UNC-50 HOMOLOG"/>
    <property type="match status" value="1"/>
</dbReference>
<evidence type="ECO:0000256" key="5">
    <source>
        <dbReference type="ARBA" id="ARBA00023136"/>
    </source>
</evidence>
<dbReference type="Proteomes" id="UP000055024">
    <property type="component" value="Unassembled WGS sequence"/>
</dbReference>
<evidence type="ECO:0000256" key="3">
    <source>
        <dbReference type="ARBA" id="ARBA00022692"/>
    </source>
</evidence>
<evidence type="ECO:0000313" key="8">
    <source>
        <dbReference type="EMBL" id="KRZ11349.1"/>
    </source>
</evidence>
<protein>
    <submittedName>
        <fullName evidence="8">Protein unc-50</fullName>
    </submittedName>
</protein>
<gene>
    <name evidence="8" type="primary">unc-50</name>
    <name evidence="8" type="ORF">T11_5215</name>
</gene>
<feature type="region of interest" description="Disordered" evidence="6">
    <location>
        <begin position="331"/>
        <end position="366"/>
    </location>
</feature>
<dbReference type="GO" id="GO:0000139">
    <property type="term" value="C:Golgi membrane"/>
    <property type="evidence" value="ECO:0007669"/>
    <property type="project" value="TreeGrafter"/>
</dbReference>